<dbReference type="Proteomes" id="UP000249949">
    <property type="component" value="Chromosome"/>
</dbReference>
<reference evidence="2 3" key="1">
    <citation type="journal article" date="2017" name="Environ. Microbiol.">
        <title>Genome and epigenome of a novel marine Thaumarchaeota strain suggest viral infection, phosphorothioation DNA modification and multiple restriction systems.</title>
        <authorList>
            <person name="Ahlgren N.A."/>
            <person name="Chen Y."/>
            <person name="Needham D.M."/>
            <person name="Parada A.E."/>
            <person name="Sachdeva R."/>
            <person name="Trinh V."/>
            <person name="Chen T."/>
            <person name="Fuhrman J.A."/>
        </authorList>
    </citation>
    <scope>NUCLEOTIDE SEQUENCE [LARGE SCALE GENOMIC DNA]</scope>
    <source>
        <strain evidence="2 3">SPOT01</strain>
    </source>
</reference>
<feature type="compositionally biased region" description="Acidic residues" evidence="1">
    <location>
        <begin position="79"/>
        <end position="97"/>
    </location>
</feature>
<accession>A0A2Z2HX48</accession>
<dbReference type="RefSeq" id="WP_086908154.1">
    <property type="nucleotide sequence ID" value="NZ_CP021324.1"/>
</dbReference>
<gene>
    <name evidence="2" type="ORF">NMSP_1550</name>
</gene>
<dbReference type="KEGG" id="nct:NMSP_1550"/>
<name>A0A2Z2HX48_9ARCH</name>
<proteinExistence type="predicted"/>
<evidence type="ECO:0000256" key="1">
    <source>
        <dbReference type="SAM" id="MobiDB-lite"/>
    </source>
</evidence>
<organism evidence="2 3">
    <name type="scientific">Candidatus Nitrosomarinus catalinensis</name>
    <dbReference type="NCBI Taxonomy" id="1898749"/>
    <lineage>
        <taxon>Archaea</taxon>
        <taxon>Nitrososphaerota</taxon>
        <taxon>Nitrososphaeria</taxon>
        <taxon>Nitrosopumilales</taxon>
        <taxon>Nitrosopumilaceae</taxon>
        <taxon>Candidatus Nitrosomarinus</taxon>
    </lineage>
</organism>
<feature type="region of interest" description="Disordered" evidence="1">
    <location>
        <begin position="77"/>
        <end position="97"/>
    </location>
</feature>
<protein>
    <submittedName>
        <fullName evidence="2">Uncharacterized protein</fullName>
    </submittedName>
</protein>
<dbReference type="GeneID" id="32901998"/>
<evidence type="ECO:0000313" key="2">
    <source>
        <dbReference type="EMBL" id="ARS65150.1"/>
    </source>
</evidence>
<keyword evidence="3" id="KW-1185">Reference proteome</keyword>
<dbReference type="AlphaFoldDB" id="A0A2Z2HX48"/>
<sequence>MSNSIFGEVIKVRKFRSGDIEIDFHHDEQITQYRYSDDPSRLGNFPKNLAETLASTLNTDICIEIFFQDDGIPSHLELEQCEDEEDDDEYEDDEYED</sequence>
<dbReference type="EMBL" id="CP021324">
    <property type="protein sequence ID" value="ARS65150.1"/>
    <property type="molecule type" value="Genomic_DNA"/>
</dbReference>
<dbReference type="OrthoDB" id="4823at2157"/>
<evidence type="ECO:0000313" key="3">
    <source>
        <dbReference type="Proteomes" id="UP000249949"/>
    </source>
</evidence>